<reference evidence="8" key="1">
    <citation type="submission" date="2016-10" db="EMBL/GenBank/DDBJ databases">
        <authorList>
            <person name="Varghese N."/>
            <person name="Submissions S."/>
        </authorList>
    </citation>
    <scope>NUCLEOTIDE SEQUENCE [LARGE SCALE GENOMIC DNA]</scope>
    <source>
        <strain evidence="8">CGMCC 4.7047</strain>
    </source>
</reference>
<evidence type="ECO:0000313" key="8">
    <source>
        <dbReference type="Proteomes" id="UP000198873"/>
    </source>
</evidence>
<dbReference type="InterPro" id="IPR042099">
    <property type="entry name" value="ANL_N_sf"/>
</dbReference>
<dbReference type="SUPFAM" id="SSF56801">
    <property type="entry name" value="Acetyl-CoA synthetase-like"/>
    <property type="match status" value="1"/>
</dbReference>
<organism evidence="7 8">
    <name type="scientific">Streptomyces harbinensis</name>
    <dbReference type="NCBI Taxonomy" id="1176198"/>
    <lineage>
        <taxon>Bacteria</taxon>
        <taxon>Bacillati</taxon>
        <taxon>Actinomycetota</taxon>
        <taxon>Actinomycetes</taxon>
        <taxon>Kitasatosporales</taxon>
        <taxon>Streptomycetaceae</taxon>
        <taxon>Streptomyces</taxon>
    </lineage>
</organism>
<keyword evidence="8" id="KW-1185">Reference proteome</keyword>
<dbReference type="InterPro" id="IPR020845">
    <property type="entry name" value="AMP-binding_CS"/>
</dbReference>
<feature type="domain" description="AMP-binding enzyme C-terminal" evidence="6">
    <location>
        <begin position="481"/>
        <end position="534"/>
    </location>
</feature>
<evidence type="ECO:0000259" key="5">
    <source>
        <dbReference type="Pfam" id="PF00501"/>
    </source>
</evidence>
<dbReference type="EMBL" id="FPAB01000002">
    <property type="protein sequence ID" value="SFS58038.1"/>
    <property type="molecule type" value="Genomic_DNA"/>
</dbReference>
<feature type="domain" description="AMP-dependent synthetase/ligase" evidence="5">
    <location>
        <begin position="31"/>
        <end position="437"/>
    </location>
</feature>
<dbReference type="GO" id="GO:0070566">
    <property type="term" value="F:adenylyltransferase activity"/>
    <property type="evidence" value="ECO:0007669"/>
    <property type="project" value="TreeGrafter"/>
</dbReference>
<dbReference type="GO" id="GO:0005886">
    <property type="term" value="C:plasma membrane"/>
    <property type="evidence" value="ECO:0007669"/>
    <property type="project" value="TreeGrafter"/>
</dbReference>
<keyword evidence="3" id="KW-0276">Fatty acid metabolism</keyword>
<dbReference type="Pfam" id="PF00501">
    <property type="entry name" value="AMP-binding"/>
    <property type="match status" value="1"/>
</dbReference>
<keyword evidence="4" id="KW-0443">Lipid metabolism</keyword>
<dbReference type="Gene3D" id="3.40.50.12780">
    <property type="entry name" value="N-terminal domain of ligase-like"/>
    <property type="match status" value="1"/>
</dbReference>
<evidence type="ECO:0000256" key="1">
    <source>
        <dbReference type="ARBA" id="ARBA00006432"/>
    </source>
</evidence>
<evidence type="ECO:0000256" key="4">
    <source>
        <dbReference type="ARBA" id="ARBA00023098"/>
    </source>
</evidence>
<evidence type="ECO:0000313" key="7">
    <source>
        <dbReference type="EMBL" id="SFS58038.1"/>
    </source>
</evidence>
<proteinExistence type="inferred from homology"/>
<dbReference type="InterPro" id="IPR040097">
    <property type="entry name" value="FAAL/FAAC"/>
</dbReference>
<keyword evidence="2 7" id="KW-0436">Ligase</keyword>
<dbReference type="GO" id="GO:0006633">
    <property type="term" value="P:fatty acid biosynthetic process"/>
    <property type="evidence" value="ECO:0007669"/>
    <property type="project" value="TreeGrafter"/>
</dbReference>
<dbReference type="InterPro" id="IPR000873">
    <property type="entry name" value="AMP-dep_synth/lig_dom"/>
</dbReference>
<dbReference type="GO" id="GO:0071766">
    <property type="term" value="P:Actinobacterium-type cell wall biogenesis"/>
    <property type="evidence" value="ECO:0007669"/>
    <property type="project" value="UniProtKB-ARBA"/>
</dbReference>
<dbReference type="CDD" id="cd05931">
    <property type="entry name" value="FAAL"/>
    <property type="match status" value="1"/>
</dbReference>
<dbReference type="Pfam" id="PF23024">
    <property type="entry name" value="AMP-dom_DIP2-like"/>
    <property type="match status" value="1"/>
</dbReference>
<evidence type="ECO:0000256" key="2">
    <source>
        <dbReference type="ARBA" id="ARBA00022598"/>
    </source>
</evidence>
<protein>
    <submittedName>
        <fullName evidence="7">Acyl-CoA synthetase (AMP-forming)/AMP-acid ligase II</fullName>
    </submittedName>
</protein>
<dbReference type="PANTHER" id="PTHR22754:SF32">
    <property type="entry name" value="DISCO-INTERACTING PROTEIN 2"/>
    <property type="match status" value="1"/>
</dbReference>
<comment type="similarity">
    <text evidence="1">Belongs to the ATP-dependent AMP-binding enzyme family.</text>
</comment>
<gene>
    <name evidence="7" type="ORF">SAMN05444716_102578</name>
</gene>
<name>A0A1I6R0I8_9ACTN</name>
<dbReference type="InterPro" id="IPR025110">
    <property type="entry name" value="AMP-bd_C"/>
</dbReference>
<evidence type="ECO:0000256" key="3">
    <source>
        <dbReference type="ARBA" id="ARBA00022832"/>
    </source>
</evidence>
<dbReference type="GO" id="GO:0016874">
    <property type="term" value="F:ligase activity"/>
    <property type="evidence" value="ECO:0007669"/>
    <property type="project" value="UniProtKB-KW"/>
</dbReference>
<dbReference type="PANTHER" id="PTHR22754">
    <property type="entry name" value="DISCO-INTERACTING PROTEIN 2 DIP2 -RELATED"/>
    <property type="match status" value="1"/>
</dbReference>
<dbReference type="Proteomes" id="UP000198873">
    <property type="component" value="Unassembled WGS sequence"/>
</dbReference>
<dbReference type="InterPro" id="IPR045851">
    <property type="entry name" value="AMP-bd_C_sf"/>
</dbReference>
<dbReference type="PROSITE" id="PS00455">
    <property type="entry name" value="AMP_BINDING"/>
    <property type="match status" value="1"/>
</dbReference>
<dbReference type="RefSeq" id="WP_093842493.1">
    <property type="nucleotide sequence ID" value="NZ_FPAB01000002.1"/>
</dbReference>
<evidence type="ECO:0000259" key="6">
    <source>
        <dbReference type="Pfam" id="PF23024"/>
    </source>
</evidence>
<dbReference type="FunFam" id="3.40.50.12780:FF:000013">
    <property type="entry name" value="Long-chain-fatty-acid--AMP ligase FadD32"/>
    <property type="match status" value="1"/>
</dbReference>
<dbReference type="STRING" id="1176198.SAMN05444716_102578"/>
<dbReference type="AlphaFoldDB" id="A0A1I6R0I8"/>
<dbReference type="Gene3D" id="3.30.300.30">
    <property type="match status" value="1"/>
</dbReference>
<accession>A0A1I6R0I8</accession>
<sequence length="612" mass="65908">MVQGTFSPTSAGTAAPQDDDPGWLTLVEMCRARAAGEPDRRYFSFLENGVEESDSLTPAQVDLRARAIAVELLRVAKPGDRVLLNYGPGLDFVPAFFGALYAGMIAVPIPPVETGRDGAKTDRLEAVLASARPALFLSTTGVLEKLAGSEQVGRALAGVRQLATDTVDTAVAGEWREPDIDRDTVAYLQYSSGSTGLPKGVMLTHANVLDNLALIHTNGARGDLEEGQTPPPVVLWLPLFHDMGLVNAVFQPLYAGFEATLMPPLAFVQHPFNWLRAISDRGDAISVAPNFAYELCVRRISEEQIAKLDLSGWRLAAVGAEPVRPETLERFAEKFAPAGFRRATFFPCYGLAESTVMVSGGPAPEEPVIRSFDAAALVAGRVRPATEGARARQLVGCGQIQPSLTLRIVDPATGEPCADDAIGEVYVSGYSVGSGYWDAPAITEETFRARLPQDPDLVFLRTGDLGFLYDGQLFITGRRKDVIILDGLNYYPHDIEATVSGSHPALRQDRCAAFSVDDGGQEKLVVLAEVQRRHPVVRGPVAEGAELPRNSVRAGELEAAIRRAVTAEHGVRVSEVGLLRPGVLPYTSSAKIKRAECRERWSAGTFDADHLA</sequence>